<evidence type="ECO:0000256" key="1">
    <source>
        <dbReference type="SAM" id="Phobius"/>
    </source>
</evidence>
<keyword evidence="1" id="KW-0812">Transmembrane</keyword>
<feature type="transmembrane region" description="Helical" evidence="1">
    <location>
        <begin position="100"/>
        <end position="119"/>
    </location>
</feature>
<feature type="transmembrane region" description="Helical" evidence="1">
    <location>
        <begin position="201"/>
        <end position="222"/>
    </location>
</feature>
<dbReference type="Proteomes" id="UP000823891">
    <property type="component" value="Unassembled WGS sequence"/>
</dbReference>
<proteinExistence type="predicted"/>
<keyword evidence="1" id="KW-0472">Membrane</keyword>
<feature type="transmembrane region" description="Helical" evidence="1">
    <location>
        <begin position="26"/>
        <end position="43"/>
    </location>
</feature>
<dbReference type="GO" id="GO:0015293">
    <property type="term" value="F:symporter activity"/>
    <property type="evidence" value="ECO:0007669"/>
    <property type="project" value="InterPro"/>
</dbReference>
<dbReference type="PANTHER" id="PTHR11328">
    <property type="entry name" value="MAJOR FACILITATOR SUPERFAMILY DOMAIN-CONTAINING PROTEIN"/>
    <property type="match status" value="1"/>
</dbReference>
<feature type="transmembrane region" description="Helical" evidence="1">
    <location>
        <begin position="320"/>
        <end position="340"/>
    </location>
</feature>
<dbReference type="PANTHER" id="PTHR11328:SF24">
    <property type="entry name" value="MAJOR FACILITATOR SUPERFAMILY (MFS) PROFILE DOMAIN-CONTAINING PROTEIN"/>
    <property type="match status" value="1"/>
</dbReference>
<dbReference type="EMBL" id="DWWS01000050">
    <property type="protein sequence ID" value="HJC24848.1"/>
    <property type="molecule type" value="Genomic_DNA"/>
</dbReference>
<reference evidence="2" key="2">
    <citation type="submission" date="2021-04" db="EMBL/GenBank/DDBJ databases">
        <authorList>
            <person name="Gilroy R."/>
        </authorList>
    </citation>
    <scope>NUCLEOTIDE SEQUENCE</scope>
    <source>
        <strain evidence="2">USAMLcec2-132</strain>
    </source>
</reference>
<dbReference type="GO" id="GO:0008643">
    <property type="term" value="P:carbohydrate transport"/>
    <property type="evidence" value="ECO:0007669"/>
    <property type="project" value="InterPro"/>
</dbReference>
<feature type="transmembrane region" description="Helical" evidence="1">
    <location>
        <begin position="389"/>
        <end position="409"/>
    </location>
</feature>
<dbReference type="InterPro" id="IPR039672">
    <property type="entry name" value="MFS_2"/>
</dbReference>
<dbReference type="AlphaFoldDB" id="A0A9D2NHC8"/>
<dbReference type="GO" id="GO:0005886">
    <property type="term" value="C:plasma membrane"/>
    <property type="evidence" value="ECO:0007669"/>
    <property type="project" value="TreeGrafter"/>
</dbReference>
<dbReference type="Pfam" id="PF13347">
    <property type="entry name" value="MFS_2"/>
    <property type="match status" value="1"/>
</dbReference>
<feature type="transmembrane region" description="Helical" evidence="1">
    <location>
        <begin position="429"/>
        <end position="452"/>
    </location>
</feature>
<dbReference type="SUPFAM" id="SSF103473">
    <property type="entry name" value="MFS general substrate transporter"/>
    <property type="match status" value="1"/>
</dbReference>
<feature type="transmembrane region" description="Helical" evidence="1">
    <location>
        <begin position="255"/>
        <end position="276"/>
    </location>
</feature>
<name>A0A9D2NHC8_9FIRM</name>
<dbReference type="InterPro" id="IPR036259">
    <property type="entry name" value="MFS_trans_sf"/>
</dbReference>
<evidence type="ECO:0000313" key="3">
    <source>
        <dbReference type="Proteomes" id="UP000823891"/>
    </source>
</evidence>
<feature type="transmembrane region" description="Helical" evidence="1">
    <location>
        <begin position="167"/>
        <end position="189"/>
    </location>
</feature>
<accession>A0A9D2NHC8</accession>
<sequence length="463" mass="51400">MKRDILDHKIFHSLIRSDKVTPAERWLGYFLGPFSVVLLNSILNNYLNVYYTDVAGLGGLWGGWFLSVFPIVVKMLDAMTFILMGLLVDRFHSRQGKARPWILFSAPLLVASMILLFTIPTGNSFATALWIFISYNLFYSVAYTAYNTCHTLMVPLSTKDMQERGRLSVLTNSQGMLSGMIVAVMFPTFIVPAMGIVRGRWIAVMTFIALTAFPFILMEYYFTRERVTEHAHEEGSRSLRRQLCLCLKSRRWKTFMIYLILIHLTSCLSQSATFYYCNWVLGSYNDGYTQALFFAVGNAALGPGVFLCRPVCKKLGRENAMAGGFLLAAAGTAVCLLNPHSLIQVLIGQIIKSIGLIPSTYMVTAMLGDALDDVENHTGTRCDGFSSSVYNVIYTLATGAALCILNFGLMQCGYSAPSARIVPVQNDTVQAFLTFSAIGCQTLVYPFAALLLKLGGTHTEKRI</sequence>
<gene>
    <name evidence="2" type="ORF">H9761_14280</name>
</gene>
<feature type="transmembrane region" description="Helical" evidence="1">
    <location>
        <begin position="288"/>
        <end position="308"/>
    </location>
</feature>
<protein>
    <submittedName>
        <fullName evidence="2">MFS transporter</fullName>
    </submittedName>
</protein>
<reference evidence="2" key="1">
    <citation type="journal article" date="2021" name="PeerJ">
        <title>Extensive microbial diversity within the chicken gut microbiome revealed by metagenomics and culture.</title>
        <authorList>
            <person name="Gilroy R."/>
            <person name="Ravi A."/>
            <person name="Getino M."/>
            <person name="Pursley I."/>
            <person name="Horton D.L."/>
            <person name="Alikhan N.F."/>
            <person name="Baker D."/>
            <person name="Gharbi K."/>
            <person name="Hall N."/>
            <person name="Watson M."/>
            <person name="Adriaenssens E.M."/>
            <person name="Foster-Nyarko E."/>
            <person name="Jarju S."/>
            <person name="Secka A."/>
            <person name="Antonio M."/>
            <person name="Oren A."/>
            <person name="Chaudhuri R.R."/>
            <person name="La Ragione R."/>
            <person name="Hildebrand F."/>
            <person name="Pallen M.J."/>
        </authorList>
    </citation>
    <scope>NUCLEOTIDE SEQUENCE</scope>
    <source>
        <strain evidence="2">USAMLcec2-132</strain>
    </source>
</reference>
<evidence type="ECO:0000313" key="2">
    <source>
        <dbReference type="EMBL" id="HJC24848.1"/>
    </source>
</evidence>
<feature type="transmembrane region" description="Helical" evidence="1">
    <location>
        <begin position="63"/>
        <end position="88"/>
    </location>
</feature>
<organism evidence="2 3">
    <name type="scientific">Candidatus Eisenbergiella merdavium</name>
    <dbReference type="NCBI Taxonomy" id="2838551"/>
    <lineage>
        <taxon>Bacteria</taxon>
        <taxon>Bacillati</taxon>
        <taxon>Bacillota</taxon>
        <taxon>Clostridia</taxon>
        <taxon>Lachnospirales</taxon>
        <taxon>Lachnospiraceae</taxon>
        <taxon>Eisenbergiella</taxon>
    </lineage>
</organism>
<feature type="transmembrane region" description="Helical" evidence="1">
    <location>
        <begin position="125"/>
        <end position="146"/>
    </location>
</feature>
<keyword evidence="1" id="KW-1133">Transmembrane helix</keyword>
<comment type="caution">
    <text evidence="2">The sequence shown here is derived from an EMBL/GenBank/DDBJ whole genome shotgun (WGS) entry which is preliminary data.</text>
</comment>
<dbReference type="Gene3D" id="1.20.1250.20">
    <property type="entry name" value="MFS general substrate transporter like domains"/>
    <property type="match status" value="2"/>
</dbReference>
<feature type="transmembrane region" description="Helical" evidence="1">
    <location>
        <begin position="346"/>
        <end position="368"/>
    </location>
</feature>